<evidence type="ECO:0000313" key="1">
    <source>
        <dbReference type="EMBL" id="CAB4158794.1"/>
    </source>
</evidence>
<accession>A0A6J5NUB9</accession>
<gene>
    <name evidence="1" type="ORF">UFOVP709_26</name>
</gene>
<protein>
    <submittedName>
        <fullName evidence="1">Uncharacterized protein</fullName>
    </submittedName>
</protein>
<proteinExistence type="predicted"/>
<sequence>MARKATQKLVDEGYSKLDAWAIGIHEMYRALRRAGFPVDLALAIIVEKSAYPEWILPNPINPNIPEPDWYDDEDE</sequence>
<name>A0A6J5NUB9_9CAUD</name>
<organism evidence="1">
    <name type="scientific">uncultured Caudovirales phage</name>
    <dbReference type="NCBI Taxonomy" id="2100421"/>
    <lineage>
        <taxon>Viruses</taxon>
        <taxon>Duplodnaviria</taxon>
        <taxon>Heunggongvirae</taxon>
        <taxon>Uroviricota</taxon>
        <taxon>Caudoviricetes</taxon>
        <taxon>Peduoviridae</taxon>
        <taxon>Maltschvirus</taxon>
        <taxon>Maltschvirus maltsch</taxon>
    </lineage>
</organism>
<reference evidence="1" key="1">
    <citation type="submission" date="2020-04" db="EMBL/GenBank/DDBJ databases">
        <authorList>
            <person name="Chiriac C."/>
            <person name="Salcher M."/>
            <person name="Ghai R."/>
            <person name="Kavagutti S V."/>
        </authorList>
    </citation>
    <scope>NUCLEOTIDE SEQUENCE</scope>
</reference>
<dbReference type="EMBL" id="LR796669">
    <property type="protein sequence ID" value="CAB4158794.1"/>
    <property type="molecule type" value="Genomic_DNA"/>
</dbReference>